<dbReference type="SUPFAM" id="SSF53474">
    <property type="entry name" value="alpha/beta-Hydrolases"/>
    <property type="match status" value="1"/>
</dbReference>
<evidence type="ECO:0000313" key="2">
    <source>
        <dbReference type="Proteomes" id="UP000225997"/>
    </source>
</evidence>
<evidence type="ECO:0008006" key="3">
    <source>
        <dbReference type="Google" id="ProtNLM"/>
    </source>
</evidence>
<reference evidence="1 2" key="1">
    <citation type="submission" date="2017-09" db="EMBL/GenBank/DDBJ databases">
        <title>Large-scale bioinformatics analysis of Bacillus genomes uncovers conserved roles of natural products in bacterial physiology.</title>
        <authorList>
            <consortium name="Agbiome Team Llc"/>
            <person name="Bleich R.M."/>
            <person name="Grubbs K.J."/>
            <person name="Santa Maria K.C."/>
            <person name="Allen S.E."/>
            <person name="Farag S."/>
            <person name="Shank E.A."/>
            <person name="Bowers A."/>
        </authorList>
    </citation>
    <scope>NUCLEOTIDE SEQUENCE [LARGE SCALE GENOMIC DNA]</scope>
    <source>
        <strain evidence="1 2">AFS044250</strain>
    </source>
</reference>
<accession>A0A2B5Y0B0</accession>
<sequence>MNRCKILLQSFLLILFFAIICSISSVSAETNPDYGKVFPPKETFRPGDWFVGATPAQVDPTKAPIVFVQGKNGKANDWYGDTYYHGKNNMYDRAYYAGYQTAFVQLYDAAGTGSVSPWTNGKLLAEKLEAISQHFGQKVNIIAYSKGGIDTQAALVQYGAHRFVDKVITLGSPHYGTYLADLSYSWWAGWLASLLGQQDEGTYALQTGEMSRFRSIIDTNPVTKSNQYYTIAGTSWGPTFSALSVGGLYLSPYGNNDGLVSEWSTTLPYGAHLFSDPTADHDSIRTGTAVFSRIEPYLRTKKMGEELLASSSPSTNEPYTELGMTENQTVLGGELVPHQENRATFSVDTLTPGTVSILTASKQVEIQLISPSGKVYNKQEAVLTTGDDTFFKGSSIHTFQIKSMEIGEWKIGMNTEVKDAYLAMVQYQQEAPFYLKMPAKAKANQAKFQIQSSDEKPVEAEDFSMTVRVVDRTGALISQSDGIQRLDANTLSTTLQNIEQSGVYNLTIDVKGKNKEGRPYTRTIIRSMYIEK</sequence>
<dbReference type="EMBL" id="NUSQ01000015">
    <property type="protein sequence ID" value="PHD73605.1"/>
    <property type="molecule type" value="Genomic_DNA"/>
</dbReference>
<dbReference type="AlphaFoldDB" id="A0A2B5Y0B0"/>
<organism evidence="1 2">
    <name type="scientific">Bacillus toyonensis</name>
    <dbReference type="NCBI Taxonomy" id="155322"/>
    <lineage>
        <taxon>Bacteria</taxon>
        <taxon>Bacillati</taxon>
        <taxon>Bacillota</taxon>
        <taxon>Bacilli</taxon>
        <taxon>Bacillales</taxon>
        <taxon>Bacillaceae</taxon>
        <taxon>Bacillus</taxon>
        <taxon>Bacillus cereus group</taxon>
    </lineage>
</organism>
<evidence type="ECO:0000313" key="1">
    <source>
        <dbReference type="EMBL" id="PHD73605.1"/>
    </source>
</evidence>
<dbReference type="Proteomes" id="UP000225997">
    <property type="component" value="Unassembled WGS sequence"/>
</dbReference>
<dbReference type="InterPro" id="IPR029058">
    <property type="entry name" value="AB_hydrolase_fold"/>
</dbReference>
<proteinExistence type="predicted"/>
<protein>
    <recommendedName>
        <fullName evidence="3">Lipase</fullName>
    </recommendedName>
</protein>
<dbReference type="Gene3D" id="3.40.50.1820">
    <property type="entry name" value="alpha/beta hydrolase"/>
    <property type="match status" value="1"/>
</dbReference>
<name>A0A2B5Y0B0_9BACI</name>
<comment type="caution">
    <text evidence="1">The sequence shown here is derived from an EMBL/GenBank/DDBJ whole genome shotgun (WGS) entry which is preliminary data.</text>
</comment>
<gene>
    <name evidence="1" type="ORF">COF40_03495</name>
</gene>